<gene>
    <name evidence="1" type="ORF">COCSUDRAFT_58941</name>
</gene>
<reference evidence="1 2" key="1">
    <citation type="journal article" date="2012" name="Genome Biol.">
        <title>The genome of the polar eukaryotic microalga coccomyxa subellipsoidea reveals traits of cold adaptation.</title>
        <authorList>
            <person name="Blanc G."/>
            <person name="Agarkova I."/>
            <person name="Grimwood J."/>
            <person name="Kuo A."/>
            <person name="Brueggeman A."/>
            <person name="Dunigan D."/>
            <person name="Gurnon J."/>
            <person name="Ladunga I."/>
            <person name="Lindquist E."/>
            <person name="Lucas S."/>
            <person name="Pangilinan J."/>
            <person name="Proschold T."/>
            <person name="Salamov A."/>
            <person name="Schmutz J."/>
            <person name="Weeks D."/>
            <person name="Yamada T."/>
            <person name="Claverie J.M."/>
            <person name="Grigoriev I."/>
            <person name="Van Etten J."/>
            <person name="Lomsadze A."/>
            <person name="Borodovsky M."/>
        </authorList>
    </citation>
    <scope>NUCLEOTIDE SEQUENCE [LARGE SCALE GENOMIC DNA]</scope>
    <source>
        <strain evidence="1 2">C-169</strain>
    </source>
</reference>
<name>I0Z6Y5_COCSC</name>
<organism evidence="1 2">
    <name type="scientific">Coccomyxa subellipsoidea (strain C-169)</name>
    <name type="common">Green microalga</name>
    <dbReference type="NCBI Taxonomy" id="574566"/>
    <lineage>
        <taxon>Eukaryota</taxon>
        <taxon>Viridiplantae</taxon>
        <taxon>Chlorophyta</taxon>
        <taxon>core chlorophytes</taxon>
        <taxon>Trebouxiophyceae</taxon>
        <taxon>Trebouxiophyceae incertae sedis</taxon>
        <taxon>Coccomyxaceae</taxon>
        <taxon>Coccomyxa</taxon>
        <taxon>Coccomyxa subellipsoidea</taxon>
    </lineage>
</organism>
<dbReference type="KEGG" id="csl:COCSUDRAFT_58941"/>
<evidence type="ECO:0000313" key="2">
    <source>
        <dbReference type="Proteomes" id="UP000007264"/>
    </source>
</evidence>
<comment type="caution">
    <text evidence="1">The sequence shown here is derived from an EMBL/GenBank/DDBJ whole genome shotgun (WGS) entry which is preliminary data.</text>
</comment>
<keyword evidence="2" id="KW-1185">Reference proteome</keyword>
<dbReference type="GeneID" id="17044414"/>
<evidence type="ECO:0000313" key="1">
    <source>
        <dbReference type="EMBL" id="EIE26404.1"/>
    </source>
</evidence>
<sequence length="347" mass="39083">MAFQSTLAVLPPDIIGVEEIMAVWFGNSEFTRSGTYLEGRMRSHPLLVDMGSGALPSTNKIHTEAQMLDLDESYQQLALAEGGQVYKAADWRPFVWKGDFYVGHWVAYMPGEERMAISRVDLQRGAVQLLHRFSTLNPTVEASILPEQATSPAGAISRLLDFLTARQPCQVKGFRREKNWGFWEEDDKLLILYGILPCTVVLEFDPLRPSEPSIRSRTCYVLDTIPILQASGLDIGRGQVHISGNPVPWDIQHGAQHQQLFGMLHTKRGQYINWAGFLKTALVVSSFHVLPKEGSSDAEASFVRVFYGEGDRYGCWLDIDTDTIVWHELRPNRSTKPRRKALRVAPL</sequence>
<dbReference type="RefSeq" id="XP_005650948.1">
    <property type="nucleotide sequence ID" value="XM_005650891.1"/>
</dbReference>
<dbReference type="AlphaFoldDB" id="I0Z6Y5"/>
<dbReference type="Proteomes" id="UP000007264">
    <property type="component" value="Unassembled WGS sequence"/>
</dbReference>
<protein>
    <submittedName>
        <fullName evidence="1">Uncharacterized protein</fullName>
    </submittedName>
</protein>
<dbReference type="OrthoDB" id="516719at2759"/>
<proteinExistence type="predicted"/>
<accession>I0Z6Y5</accession>
<dbReference type="EMBL" id="AGSI01000002">
    <property type="protein sequence ID" value="EIE26404.1"/>
    <property type="molecule type" value="Genomic_DNA"/>
</dbReference>